<dbReference type="PROSITE" id="PS50043">
    <property type="entry name" value="HTH_LUXR_2"/>
    <property type="match status" value="1"/>
</dbReference>
<dbReference type="PANTHER" id="PTHR43214">
    <property type="entry name" value="TWO-COMPONENT RESPONSE REGULATOR"/>
    <property type="match status" value="1"/>
</dbReference>
<evidence type="ECO:0000256" key="1">
    <source>
        <dbReference type="ARBA" id="ARBA00022553"/>
    </source>
</evidence>
<feature type="domain" description="HTH luxR-type" evidence="4">
    <location>
        <begin position="152"/>
        <end position="217"/>
    </location>
</feature>
<proteinExistence type="predicted"/>
<dbReference type="Proteomes" id="UP001597557">
    <property type="component" value="Unassembled WGS sequence"/>
</dbReference>
<dbReference type="InterPro" id="IPR016032">
    <property type="entry name" value="Sig_transdc_resp-reg_C-effctor"/>
</dbReference>
<comment type="caution">
    <text evidence="6">The sequence shown here is derived from an EMBL/GenBank/DDBJ whole genome shotgun (WGS) entry which is preliminary data.</text>
</comment>
<feature type="domain" description="Response regulatory" evidence="5">
    <location>
        <begin position="5"/>
        <end position="124"/>
    </location>
</feature>
<dbReference type="SMART" id="SM00448">
    <property type="entry name" value="REC"/>
    <property type="match status" value="1"/>
</dbReference>
<dbReference type="PRINTS" id="PR00038">
    <property type="entry name" value="HTHLUXR"/>
</dbReference>
<dbReference type="CDD" id="cd06170">
    <property type="entry name" value="LuxR_C_like"/>
    <property type="match status" value="1"/>
</dbReference>
<accession>A0ABW5Y891</accession>
<dbReference type="SUPFAM" id="SSF46894">
    <property type="entry name" value="C-terminal effector domain of the bipartite response regulators"/>
    <property type="match status" value="1"/>
</dbReference>
<evidence type="ECO:0000313" key="6">
    <source>
        <dbReference type="EMBL" id="MFD2871523.1"/>
    </source>
</evidence>
<organism evidence="6 7">
    <name type="scientific">Mucilaginibacter ximonensis</name>
    <dbReference type="NCBI Taxonomy" id="538021"/>
    <lineage>
        <taxon>Bacteria</taxon>
        <taxon>Pseudomonadati</taxon>
        <taxon>Bacteroidota</taxon>
        <taxon>Sphingobacteriia</taxon>
        <taxon>Sphingobacteriales</taxon>
        <taxon>Sphingobacteriaceae</taxon>
        <taxon>Mucilaginibacter</taxon>
    </lineage>
</organism>
<protein>
    <submittedName>
        <fullName evidence="6">Response regulator transcription factor</fullName>
    </submittedName>
</protein>
<dbReference type="InterPro" id="IPR039420">
    <property type="entry name" value="WalR-like"/>
</dbReference>
<evidence type="ECO:0000256" key="2">
    <source>
        <dbReference type="ARBA" id="ARBA00023125"/>
    </source>
</evidence>
<dbReference type="SUPFAM" id="SSF52172">
    <property type="entry name" value="CheY-like"/>
    <property type="match status" value="1"/>
</dbReference>
<dbReference type="Gene3D" id="3.40.50.2300">
    <property type="match status" value="1"/>
</dbReference>
<dbReference type="PROSITE" id="PS50110">
    <property type="entry name" value="RESPONSE_REGULATORY"/>
    <property type="match status" value="1"/>
</dbReference>
<keyword evidence="1 3" id="KW-0597">Phosphoprotein</keyword>
<evidence type="ECO:0000313" key="7">
    <source>
        <dbReference type="Proteomes" id="UP001597557"/>
    </source>
</evidence>
<gene>
    <name evidence="6" type="ORF">ACFS5N_03515</name>
</gene>
<keyword evidence="2" id="KW-0238">DNA-binding</keyword>
<dbReference type="InterPro" id="IPR011006">
    <property type="entry name" value="CheY-like_superfamily"/>
</dbReference>
<evidence type="ECO:0000259" key="4">
    <source>
        <dbReference type="PROSITE" id="PS50043"/>
    </source>
</evidence>
<name>A0ABW5Y891_9SPHI</name>
<feature type="modified residue" description="4-aspartylphosphate" evidence="3">
    <location>
        <position position="59"/>
    </location>
</feature>
<dbReference type="Pfam" id="PF00196">
    <property type="entry name" value="GerE"/>
    <property type="match status" value="1"/>
</dbReference>
<dbReference type="CDD" id="cd17535">
    <property type="entry name" value="REC_NarL-like"/>
    <property type="match status" value="1"/>
</dbReference>
<dbReference type="Pfam" id="PF00072">
    <property type="entry name" value="Response_reg"/>
    <property type="match status" value="1"/>
</dbReference>
<evidence type="ECO:0000259" key="5">
    <source>
        <dbReference type="PROSITE" id="PS50110"/>
    </source>
</evidence>
<sequence>MNKIPVFIIDDQNLFRQSLSLLINSIDDFNVSGDFESGSAFIEKLPDLIDKQAHIAIVDMDMPGMNGIELNEILHEQYPQIKVIILSVHINPSLIAQMIHAKASAYLEKNCDKAELIMAIQSVYKTGFYFNKNVLKAIQDNANRKNVIQQSLGTLQVKLTNREKQILEYICKEYSNAEIAQAMFLSQRTIEGHRINLLSKTGCRNSAGLVLFAIKYGFYTMPI</sequence>
<dbReference type="RefSeq" id="WP_377182291.1">
    <property type="nucleotide sequence ID" value="NZ_JBHUPD010000001.1"/>
</dbReference>
<dbReference type="EMBL" id="JBHUPD010000001">
    <property type="protein sequence ID" value="MFD2871523.1"/>
    <property type="molecule type" value="Genomic_DNA"/>
</dbReference>
<keyword evidence="7" id="KW-1185">Reference proteome</keyword>
<dbReference type="PANTHER" id="PTHR43214:SF43">
    <property type="entry name" value="TWO-COMPONENT RESPONSE REGULATOR"/>
    <property type="match status" value="1"/>
</dbReference>
<dbReference type="InterPro" id="IPR058245">
    <property type="entry name" value="NreC/VraR/RcsB-like_REC"/>
</dbReference>
<dbReference type="SMART" id="SM00421">
    <property type="entry name" value="HTH_LUXR"/>
    <property type="match status" value="1"/>
</dbReference>
<evidence type="ECO:0000256" key="3">
    <source>
        <dbReference type="PROSITE-ProRule" id="PRU00169"/>
    </source>
</evidence>
<reference evidence="7" key="1">
    <citation type="journal article" date="2019" name="Int. J. Syst. Evol. Microbiol.">
        <title>The Global Catalogue of Microorganisms (GCM) 10K type strain sequencing project: providing services to taxonomists for standard genome sequencing and annotation.</title>
        <authorList>
            <consortium name="The Broad Institute Genomics Platform"/>
            <consortium name="The Broad Institute Genome Sequencing Center for Infectious Disease"/>
            <person name="Wu L."/>
            <person name="Ma J."/>
        </authorList>
    </citation>
    <scope>NUCLEOTIDE SEQUENCE [LARGE SCALE GENOMIC DNA]</scope>
    <source>
        <strain evidence="7">KCTC 22437</strain>
    </source>
</reference>
<dbReference type="InterPro" id="IPR000792">
    <property type="entry name" value="Tscrpt_reg_LuxR_C"/>
</dbReference>
<dbReference type="InterPro" id="IPR001789">
    <property type="entry name" value="Sig_transdc_resp-reg_receiver"/>
</dbReference>